<keyword evidence="1" id="KW-0812">Transmembrane</keyword>
<dbReference type="GeneID" id="22899264"/>
<sequence length="116" mass="12773">MAAKNLTIADLFNSSGPFALLLNSTGADSHNYPSLNSNPLLSEPIPLDVVASWPPPNYINPETKHPQMFAWELSLLSLAVIAVVLRLYVRIWMMRPIWGIGGDDWGVGVALVRYTP</sequence>
<reference evidence="2 3" key="1">
    <citation type="journal article" date="2011" name="PLoS Pathog.">
        <title>Genomic and proteomic analyses of the fungus Arthrobotrys oligospora provide insights into nematode-trap formation.</title>
        <authorList>
            <person name="Yang J."/>
            <person name="Wang L."/>
            <person name="Ji X."/>
            <person name="Feng Y."/>
            <person name="Li X."/>
            <person name="Zou C."/>
            <person name="Xu J."/>
            <person name="Ren Y."/>
            <person name="Mi Q."/>
            <person name="Wu J."/>
            <person name="Liu S."/>
            <person name="Liu Y."/>
            <person name="Huang X."/>
            <person name="Wang H."/>
            <person name="Niu X."/>
            <person name="Li J."/>
            <person name="Liang L."/>
            <person name="Luo Y."/>
            <person name="Ji K."/>
            <person name="Zhou W."/>
            <person name="Yu Z."/>
            <person name="Li G."/>
            <person name="Liu Y."/>
            <person name="Li L."/>
            <person name="Qiao M."/>
            <person name="Feng L."/>
            <person name="Zhang K.-Q."/>
        </authorList>
    </citation>
    <scope>NUCLEOTIDE SEQUENCE [LARGE SCALE GENOMIC DNA]</scope>
    <source>
        <strain evidence="3">ATCC 24927 / CBS 115.81 / DSM 1491</strain>
    </source>
</reference>
<accession>G1XUY9</accession>
<evidence type="ECO:0000313" key="3">
    <source>
        <dbReference type="Proteomes" id="UP000008784"/>
    </source>
</evidence>
<proteinExistence type="predicted"/>
<name>G1XUY9_ARTOA</name>
<protein>
    <submittedName>
        <fullName evidence="2">Uncharacterized protein</fullName>
    </submittedName>
</protein>
<evidence type="ECO:0000313" key="2">
    <source>
        <dbReference type="EMBL" id="EGX43011.1"/>
    </source>
</evidence>
<dbReference type="AlphaFoldDB" id="G1XUY9"/>
<comment type="caution">
    <text evidence="2">The sequence shown here is derived from an EMBL/GenBank/DDBJ whole genome shotgun (WGS) entry which is preliminary data.</text>
</comment>
<dbReference type="HOGENOM" id="CLU_2096320_0_0_1"/>
<dbReference type="RefSeq" id="XP_011128301.1">
    <property type="nucleotide sequence ID" value="XM_011129999.1"/>
</dbReference>
<dbReference type="EMBL" id="ADOT01000322">
    <property type="protein sequence ID" value="EGX43011.1"/>
    <property type="molecule type" value="Genomic_DNA"/>
</dbReference>
<feature type="transmembrane region" description="Helical" evidence="1">
    <location>
        <begin position="68"/>
        <end position="89"/>
    </location>
</feature>
<evidence type="ECO:0000256" key="1">
    <source>
        <dbReference type="SAM" id="Phobius"/>
    </source>
</evidence>
<keyword evidence="1" id="KW-1133">Transmembrane helix</keyword>
<dbReference type="InParanoid" id="G1XUY9"/>
<keyword evidence="1" id="KW-0472">Membrane</keyword>
<organism evidence="2 3">
    <name type="scientific">Arthrobotrys oligospora (strain ATCC 24927 / CBS 115.81 / DSM 1491)</name>
    <name type="common">Nematode-trapping fungus</name>
    <name type="synonym">Didymozoophaga oligospora</name>
    <dbReference type="NCBI Taxonomy" id="756982"/>
    <lineage>
        <taxon>Eukaryota</taxon>
        <taxon>Fungi</taxon>
        <taxon>Dikarya</taxon>
        <taxon>Ascomycota</taxon>
        <taxon>Pezizomycotina</taxon>
        <taxon>Orbiliomycetes</taxon>
        <taxon>Orbiliales</taxon>
        <taxon>Orbiliaceae</taxon>
        <taxon>Orbilia</taxon>
        <taxon>Orbilia oligospora</taxon>
    </lineage>
</organism>
<dbReference type="Proteomes" id="UP000008784">
    <property type="component" value="Unassembled WGS sequence"/>
</dbReference>
<keyword evidence="3" id="KW-1185">Reference proteome</keyword>
<gene>
    <name evidence="2" type="ORF">AOL_s00215g797</name>
</gene>